<dbReference type="AlphaFoldDB" id="A0A2S8B3L8"/>
<dbReference type="SMART" id="SM00342">
    <property type="entry name" value="HTH_ARAC"/>
    <property type="match status" value="1"/>
</dbReference>
<dbReference type="InterPro" id="IPR032687">
    <property type="entry name" value="AraC-type_N"/>
</dbReference>
<sequence>MIPESGVWESNMASTAKLLESDHDDAGVKSALVRADILRLYPEVVCRLGGDPEPLLAKENISPEIFRQTGAMISYRRAIRLLHRTAIELERPDFGMAFAAHQGGTAVLGPLEVAMSHAPTLGDAYRYCAEHLRTYSLATELTLENERGSGRPFIRWEICLDRLPHQEQAIEQGMALMHHAILALSGGSVRAREVWFGHDYISAPTRYAQYFGARVEMNAPFNAIFLNRADLSAPIANRSQQIYDMATSFIDTQFPDSARPLSGRVRSVAARLLSRGGSLHIDVASAIGMHPRTMQRRLSEEGVSFEDIKDEVRREAAIRYLGQPTIPLTRVAAMLGYSEPSVLTRSCHRWFGASPRKFRKDIAADVEL</sequence>
<keyword evidence="1" id="KW-0805">Transcription regulation</keyword>
<dbReference type="PANTHER" id="PTHR47894:SF4">
    <property type="entry name" value="HTH-TYPE TRANSCRIPTIONAL REGULATOR GADX"/>
    <property type="match status" value="1"/>
</dbReference>
<proteinExistence type="predicted"/>
<gene>
    <name evidence="5" type="ORF">CVO77_18475</name>
</gene>
<evidence type="ECO:0000313" key="6">
    <source>
        <dbReference type="Proteomes" id="UP000238954"/>
    </source>
</evidence>
<dbReference type="Pfam" id="PF12833">
    <property type="entry name" value="HTH_18"/>
    <property type="match status" value="1"/>
</dbReference>
<evidence type="ECO:0000313" key="5">
    <source>
        <dbReference type="EMBL" id="PQM26957.1"/>
    </source>
</evidence>
<keyword evidence="6" id="KW-1185">Reference proteome</keyword>
<name>A0A2S8B3L8_9SPHN</name>
<organism evidence="5 6">
    <name type="scientific">Sphingopyxis lindanitolerans</name>
    <dbReference type="NCBI Taxonomy" id="2054227"/>
    <lineage>
        <taxon>Bacteria</taxon>
        <taxon>Pseudomonadati</taxon>
        <taxon>Pseudomonadota</taxon>
        <taxon>Alphaproteobacteria</taxon>
        <taxon>Sphingomonadales</taxon>
        <taxon>Sphingomonadaceae</taxon>
        <taxon>Sphingopyxis</taxon>
    </lineage>
</organism>
<dbReference type="InterPro" id="IPR018060">
    <property type="entry name" value="HTH_AraC"/>
</dbReference>
<dbReference type="SUPFAM" id="SSF46689">
    <property type="entry name" value="Homeodomain-like"/>
    <property type="match status" value="1"/>
</dbReference>
<dbReference type="GO" id="GO:0003700">
    <property type="term" value="F:DNA-binding transcription factor activity"/>
    <property type="evidence" value="ECO:0007669"/>
    <property type="project" value="InterPro"/>
</dbReference>
<feature type="domain" description="HTH araC/xylS-type" evidence="4">
    <location>
        <begin position="282"/>
        <end position="361"/>
    </location>
</feature>
<dbReference type="GO" id="GO:0005829">
    <property type="term" value="C:cytosol"/>
    <property type="evidence" value="ECO:0007669"/>
    <property type="project" value="TreeGrafter"/>
</dbReference>
<dbReference type="GO" id="GO:0000976">
    <property type="term" value="F:transcription cis-regulatory region binding"/>
    <property type="evidence" value="ECO:0007669"/>
    <property type="project" value="TreeGrafter"/>
</dbReference>
<dbReference type="Gene3D" id="1.10.10.60">
    <property type="entry name" value="Homeodomain-like"/>
    <property type="match status" value="1"/>
</dbReference>
<dbReference type="Proteomes" id="UP000238954">
    <property type="component" value="Chromosome"/>
</dbReference>
<evidence type="ECO:0000256" key="2">
    <source>
        <dbReference type="ARBA" id="ARBA00023125"/>
    </source>
</evidence>
<dbReference type="Pfam" id="PF12625">
    <property type="entry name" value="Arabinose_bd"/>
    <property type="match status" value="1"/>
</dbReference>
<accession>A0A2S8B3L8</accession>
<dbReference type="PROSITE" id="PS01124">
    <property type="entry name" value="HTH_ARAC_FAMILY_2"/>
    <property type="match status" value="1"/>
</dbReference>
<reference evidence="6" key="1">
    <citation type="submission" date="2017-11" db="EMBL/GenBank/DDBJ databases">
        <title>The complete genome sequence of Sphingopyxis pomeranensis sp. nov. strain WS5A3p.</title>
        <authorList>
            <person name="Kaminski M.A."/>
        </authorList>
    </citation>
    <scope>NUCLEOTIDE SEQUENCE [LARGE SCALE GENOMIC DNA]</scope>
    <source>
        <strain evidence="6">WS5A3p</strain>
    </source>
</reference>
<evidence type="ECO:0000256" key="1">
    <source>
        <dbReference type="ARBA" id="ARBA00023015"/>
    </source>
</evidence>
<protein>
    <recommendedName>
        <fullName evidence="4">HTH araC/xylS-type domain-containing protein</fullName>
    </recommendedName>
</protein>
<comment type="caution">
    <text evidence="5">The sequence shown here is derived from an EMBL/GenBank/DDBJ whole genome shotgun (WGS) entry which is preliminary data.</text>
</comment>
<evidence type="ECO:0000259" key="4">
    <source>
        <dbReference type="PROSITE" id="PS01124"/>
    </source>
</evidence>
<keyword evidence="2" id="KW-0238">DNA-binding</keyword>
<dbReference type="PANTHER" id="PTHR47894">
    <property type="entry name" value="HTH-TYPE TRANSCRIPTIONAL REGULATOR GADX"/>
    <property type="match status" value="1"/>
</dbReference>
<dbReference type="InterPro" id="IPR009057">
    <property type="entry name" value="Homeodomain-like_sf"/>
</dbReference>
<keyword evidence="3" id="KW-0804">Transcription</keyword>
<evidence type="ECO:0000256" key="3">
    <source>
        <dbReference type="ARBA" id="ARBA00023163"/>
    </source>
</evidence>
<dbReference type="EMBL" id="PHFW01000003">
    <property type="protein sequence ID" value="PQM26957.1"/>
    <property type="molecule type" value="Genomic_DNA"/>
</dbReference>